<protein>
    <submittedName>
        <fullName evidence="2">Rad53p</fullName>
    </submittedName>
</protein>
<dbReference type="OrthoDB" id="2355416at2759"/>
<organism evidence="2 3">
    <name type="scientific">Rhizophagus irregularis (strain DAOM 197198w)</name>
    <name type="common">Glomus intraradices</name>
    <dbReference type="NCBI Taxonomy" id="1432141"/>
    <lineage>
        <taxon>Eukaryota</taxon>
        <taxon>Fungi</taxon>
        <taxon>Fungi incertae sedis</taxon>
        <taxon>Mucoromycota</taxon>
        <taxon>Glomeromycotina</taxon>
        <taxon>Glomeromycetes</taxon>
        <taxon>Glomerales</taxon>
        <taxon>Glomeraceae</taxon>
        <taxon>Rhizophagus</taxon>
    </lineage>
</organism>
<evidence type="ECO:0000259" key="1">
    <source>
        <dbReference type="PROSITE" id="PS50011"/>
    </source>
</evidence>
<dbReference type="InterPro" id="IPR050167">
    <property type="entry name" value="Ser_Thr_protein_kinase"/>
</dbReference>
<proteinExistence type="predicted"/>
<dbReference type="EMBL" id="JEMT01015013">
    <property type="protein sequence ID" value="EXX72815.1"/>
    <property type="molecule type" value="Genomic_DNA"/>
</dbReference>
<feature type="domain" description="Protein kinase" evidence="1">
    <location>
        <begin position="841"/>
        <end position="1115"/>
    </location>
</feature>
<sequence length="1185" mass="141245">MSYQDNYGQCKKCDEKYKSKYDAKYEWCKSCQINNLKKNFINWTSDNEKIDNLIQEMQLEINELDDLIFEWIPFDQFNNIKEIGEESFDKVYSAIWKDGPLDYDKYKNEYTRNQPNKKVALKLYNLKNIIDEFFIDQPDQGKKYSITYIGEVLRMYGISQCPNTMDYIIVFQEIYCKKCGKKYTNIIKEWCESCQIVYFKENLVGSGNEKIDNLIQVMQSGVNYESAWVLEWIPYDQLSDIHKINKISDDDIDTLYFAKWNDGPLYYKKKWARKSNKVVTLKYFYNSQNIIKLLNEIKFDKCLNIYGVSQNPDMGDYIIVFPKLYCKKCDKKYKGRFDANYEWCLSCQTNNLKQNFTNWTSGNEKIDNLIQEMQLEINKLDDIIFEWIPYNQFNDIKEIGEEGFDKVYSAIWNDGPLGFDKYKNEYTRNLQDIKVALKLYSGLLNEIKEDLNKYYGKIFGISQNPYTKNYIIVLENGFSRICEKCGEIKEYICLLCYKNYLKKFLFNWSGNEKIDNLVKQKQLKINFFIDIIFEFIPYNRFNDIKEINRTNCTIIYSAVWNDGPLLHNNKKWARESNKKVSLKLYNLQNIDEFLNEVKKYLSRNDNPVYGISQNQDLKYIIVFQYDLCCKSCGEEYTENNFKFEWCKKCQVNYLELNFKNWTSNNDKIDNLIQNMQLKINSKWDMVFEWIPYNQFSNIKKINDDFTRIYSAIWKNDFLYYDNLYSKDQIRRLKLRVTLKYSQNIIDEVEEYSISNIYGISRDPNTKDYIIVIENKYCEKCDKEYTDTYYKWCKPCKINDLKRNFTNWTSENIKIDNLIREIQLKINNADDTIFEWIPHNRFSNIKEIGKGGFATIYSAIWKDGPSSYNEYEYSRNQKKVALKQLYNSQNITIEFLNEIKGYSIKELNHVLSIYGLSQNPNTNDYIMVLDYAEGGSLYNWVNKHYSKFDWSYKINTLFNIITGLEEIHEKQLVHRDLHTGNILSMYITLDNYNLMCISDMGLCGRVDNTDKTKLYGVMPYVAPEVLRGEPYTQTADVYSFGMIMYFVATGNQPFFNCAHNEMLALDICEGIRPEINELEVPKCYTELMKKCWNSNPDYRPKATEIVEFIQLFHESYVPDSSLLFGEKKQQHYDIEQQFKKVEEYKKTFFEERRQSITHPQAVYTSQLLNSFTNDLPKYSECLDCEI</sequence>
<dbReference type="Proteomes" id="UP000022910">
    <property type="component" value="Unassembled WGS sequence"/>
</dbReference>
<evidence type="ECO:0000313" key="2">
    <source>
        <dbReference type="EMBL" id="EXX72815.1"/>
    </source>
</evidence>
<dbReference type="Gene3D" id="1.10.510.10">
    <property type="entry name" value="Transferase(Phosphotransferase) domain 1"/>
    <property type="match status" value="1"/>
</dbReference>
<dbReference type="AlphaFoldDB" id="A0A015JZM3"/>
<dbReference type="GO" id="GO:0007165">
    <property type="term" value="P:signal transduction"/>
    <property type="evidence" value="ECO:0007669"/>
    <property type="project" value="TreeGrafter"/>
</dbReference>
<dbReference type="GO" id="GO:0004672">
    <property type="term" value="F:protein kinase activity"/>
    <property type="evidence" value="ECO:0007669"/>
    <property type="project" value="InterPro"/>
</dbReference>
<dbReference type="SMART" id="SM00220">
    <property type="entry name" value="S_TKc"/>
    <property type="match status" value="1"/>
</dbReference>
<gene>
    <name evidence="2" type="ORF">RirG_065730</name>
</gene>
<dbReference type="PROSITE" id="PS50011">
    <property type="entry name" value="PROTEIN_KINASE_DOM"/>
    <property type="match status" value="1"/>
</dbReference>
<dbReference type="SUPFAM" id="SSF56112">
    <property type="entry name" value="Protein kinase-like (PK-like)"/>
    <property type="match status" value="1"/>
</dbReference>
<dbReference type="InterPro" id="IPR001245">
    <property type="entry name" value="Ser-Thr/Tyr_kinase_cat_dom"/>
</dbReference>
<dbReference type="InterPro" id="IPR000719">
    <property type="entry name" value="Prot_kinase_dom"/>
</dbReference>
<dbReference type="InterPro" id="IPR011009">
    <property type="entry name" value="Kinase-like_dom_sf"/>
</dbReference>
<dbReference type="PANTHER" id="PTHR23257:SF963">
    <property type="entry name" value="AT08303P"/>
    <property type="match status" value="1"/>
</dbReference>
<dbReference type="PANTHER" id="PTHR23257">
    <property type="entry name" value="SERINE-THREONINE PROTEIN KINASE"/>
    <property type="match status" value="1"/>
</dbReference>
<name>A0A015JZM3_RHIIW</name>
<dbReference type="HOGENOM" id="CLU_000288_7_8_1"/>
<reference evidence="2 3" key="1">
    <citation type="submission" date="2014-02" db="EMBL/GenBank/DDBJ databases">
        <title>Single nucleus genome sequencing reveals high similarity among nuclei of an endomycorrhizal fungus.</title>
        <authorList>
            <person name="Lin K."/>
            <person name="Geurts R."/>
            <person name="Zhang Z."/>
            <person name="Limpens E."/>
            <person name="Saunders D.G."/>
            <person name="Mu D."/>
            <person name="Pang E."/>
            <person name="Cao H."/>
            <person name="Cha H."/>
            <person name="Lin T."/>
            <person name="Zhou Q."/>
            <person name="Shang Y."/>
            <person name="Li Y."/>
            <person name="Ivanov S."/>
            <person name="Sharma T."/>
            <person name="Velzen R.V."/>
            <person name="Ruijter N.D."/>
            <person name="Aanen D.K."/>
            <person name="Win J."/>
            <person name="Kamoun S."/>
            <person name="Bisseling T."/>
            <person name="Huang S."/>
        </authorList>
    </citation>
    <scope>NUCLEOTIDE SEQUENCE [LARGE SCALE GENOMIC DNA]</scope>
    <source>
        <strain evidence="3">DAOM197198w</strain>
    </source>
</reference>
<evidence type="ECO:0000313" key="3">
    <source>
        <dbReference type="Proteomes" id="UP000022910"/>
    </source>
</evidence>
<dbReference type="GO" id="GO:0005524">
    <property type="term" value="F:ATP binding"/>
    <property type="evidence" value="ECO:0007669"/>
    <property type="project" value="InterPro"/>
</dbReference>
<accession>A0A015JZM3</accession>
<dbReference type="Pfam" id="PF07714">
    <property type="entry name" value="PK_Tyr_Ser-Thr"/>
    <property type="match status" value="1"/>
</dbReference>
<comment type="caution">
    <text evidence="2">The sequence shown here is derived from an EMBL/GenBank/DDBJ whole genome shotgun (WGS) entry which is preliminary data.</text>
</comment>
<keyword evidence="3" id="KW-1185">Reference proteome</keyword>
<dbReference type="GO" id="GO:0005737">
    <property type="term" value="C:cytoplasm"/>
    <property type="evidence" value="ECO:0007669"/>
    <property type="project" value="TreeGrafter"/>
</dbReference>